<dbReference type="CDD" id="cd05008">
    <property type="entry name" value="SIS_GlmS_GlmD_1"/>
    <property type="match status" value="1"/>
</dbReference>
<organism evidence="3 4">
    <name type="scientific">Holdemania filiformis</name>
    <dbReference type="NCBI Taxonomy" id="61171"/>
    <lineage>
        <taxon>Bacteria</taxon>
        <taxon>Bacillati</taxon>
        <taxon>Bacillota</taxon>
        <taxon>Erysipelotrichia</taxon>
        <taxon>Erysipelotrichales</taxon>
        <taxon>Erysipelotrichaceae</taxon>
        <taxon>Holdemania</taxon>
    </lineage>
</organism>
<comment type="caution">
    <text evidence="3">The sequence shown here is derived from an EMBL/GenBank/DDBJ whole genome shotgun (WGS) entry which is preliminary data.</text>
</comment>
<sequence>MTEITMYDYILEEKDVLLNILQKRKTITRPFCTLLQEKNVDELVLCGSGTSYHAALAARRIMENLLQIRVRAELPSLFTTQQKIYSKNTLVLGISQGGNSYSTADALEKAKTHQCMTAGLSENSKSLIFRLSDVHLLMECGAELSIAKTKGYTATVLILWLLGIESALCLKRISDSEAEELIQRLNTVITNYDAIIPAATRWVDAMQEELIEGRRILVLGYGNNYANVLEGSLKMLETLRFGIVGYELEEFCHGIYNSIQNDTRLIYLASPDPYEKDRLIKIHSVIKETTNHQYIIGGKLPPSIATSKDCLLPMTDDPDFHVLEYILPLQIISSRIPYKLGINPFLAADPQFHKKAGSKLVTS</sequence>
<accession>A0A412FUU2</accession>
<proteinExistence type="predicted"/>
<evidence type="ECO:0000256" key="1">
    <source>
        <dbReference type="ARBA" id="ARBA00022737"/>
    </source>
</evidence>
<evidence type="ECO:0000259" key="2">
    <source>
        <dbReference type="PROSITE" id="PS51464"/>
    </source>
</evidence>
<dbReference type="InterPro" id="IPR046348">
    <property type="entry name" value="SIS_dom_sf"/>
</dbReference>
<dbReference type="RefSeq" id="WP_117895596.1">
    <property type="nucleotide sequence ID" value="NZ_CABJCV010000017.1"/>
</dbReference>
<reference evidence="3 4" key="1">
    <citation type="submission" date="2018-08" db="EMBL/GenBank/DDBJ databases">
        <title>A genome reference for cultivated species of the human gut microbiota.</title>
        <authorList>
            <person name="Zou Y."/>
            <person name="Xue W."/>
            <person name="Luo G."/>
        </authorList>
    </citation>
    <scope>NUCLEOTIDE SEQUENCE [LARGE SCALE GENOMIC DNA]</scope>
    <source>
        <strain evidence="3 4">AF24-29</strain>
    </source>
</reference>
<dbReference type="GO" id="GO:0006047">
    <property type="term" value="P:UDP-N-acetylglucosamine metabolic process"/>
    <property type="evidence" value="ECO:0007669"/>
    <property type="project" value="TreeGrafter"/>
</dbReference>
<evidence type="ECO:0000313" key="3">
    <source>
        <dbReference type="EMBL" id="RGR71931.1"/>
    </source>
</evidence>
<dbReference type="GO" id="GO:0004360">
    <property type="term" value="F:glutamine-fructose-6-phosphate transaminase (isomerizing) activity"/>
    <property type="evidence" value="ECO:0007669"/>
    <property type="project" value="TreeGrafter"/>
</dbReference>
<dbReference type="Gene3D" id="3.40.50.10490">
    <property type="entry name" value="Glucose-6-phosphate isomerase like protein, domain 1"/>
    <property type="match status" value="2"/>
</dbReference>
<dbReference type="PROSITE" id="PS51464">
    <property type="entry name" value="SIS"/>
    <property type="match status" value="1"/>
</dbReference>
<feature type="domain" description="SIS" evidence="2">
    <location>
        <begin position="31"/>
        <end position="172"/>
    </location>
</feature>
<dbReference type="Pfam" id="PF01380">
    <property type="entry name" value="SIS"/>
    <property type="match status" value="1"/>
</dbReference>
<keyword evidence="1" id="KW-0677">Repeat</keyword>
<protein>
    <submittedName>
        <fullName evidence="3">SIS domain-containing protein</fullName>
    </submittedName>
</protein>
<dbReference type="EMBL" id="QRUP01000017">
    <property type="protein sequence ID" value="RGR71931.1"/>
    <property type="molecule type" value="Genomic_DNA"/>
</dbReference>
<dbReference type="PANTHER" id="PTHR10937:SF17">
    <property type="entry name" value="GLUCOSAMINE-FRUCTOSE-6-PHOSPHATE AMINOTRANSFERASE"/>
    <property type="match status" value="1"/>
</dbReference>
<dbReference type="InterPro" id="IPR001347">
    <property type="entry name" value="SIS_dom"/>
</dbReference>
<dbReference type="Proteomes" id="UP000284178">
    <property type="component" value="Unassembled WGS sequence"/>
</dbReference>
<evidence type="ECO:0000313" key="4">
    <source>
        <dbReference type="Proteomes" id="UP000284178"/>
    </source>
</evidence>
<dbReference type="GO" id="GO:0006487">
    <property type="term" value="P:protein N-linked glycosylation"/>
    <property type="evidence" value="ECO:0007669"/>
    <property type="project" value="TreeGrafter"/>
</dbReference>
<name>A0A412FUU2_9FIRM</name>
<dbReference type="GeneID" id="83016320"/>
<dbReference type="AlphaFoldDB" id="A0A412FUU2"/>
<dbReference type="GO" id="GO:0097367">
    <property type="term" value="F:carbohydrate derivative binding"/>
    <property type="evidence" value="ECO:0007669"/>
    <property type="project" value="InterPro"/>
</dbReference>
<dbReference type="PANTHER" id="PTHR10937">
    <property type="entry name" value="GLUCOSAMINE--FRUCTOSE-6-PHOSPHATE AMINOTRANSFERASE, ISOMERIZING"/>
    <property type="match status" value="1"/>
</dbReference>
<dbReference type="InterPro" id="IPR035466">
    <property type="entry name" value="GlmS/AgaS_SIS"/>
</dbReference>
<dbReference type="GO" id="GO:0006002">
    <property type="term" value="P:fructose 6-phosphate metabolic process"/>
    <property type="evidence" value="ECO:0007669"/>
    <property type="project" value="TreeGrafter"/>
</dbReference>
<dbReference type="SUPFAM" id="SSF53697">
    <property type="entry name" value="SIS domain"/>
    <property type="match status" value="1"/>
</dbReference>
<keyword evidence="4" id="KW-1185">Reference proteome</keyword>
<gene>
    <name evidence="3" type="ORF">DWY25_13040</name>
</gene>